<dbReference type="InterPro" id="IPR011992">
    <property type="entry name" value="EF-hand-dom_pair"/>
</dbReference>
<accession>A0AAD5T9A6</accession>
<evidence type="ECO:0000313" key="6">
    <source>
        <dbReference type="EMBL" id="KAJ3127937.1"/>
    </source>
</evidence>
<dbReference type="AlphaFoldDB" id="A0AAD5T9A6"/>
<evidence type="ECO:0000259" key="5">
    <source>
        <dbReference type="PROSITE" id="PS50222"/>
    </source>
</evidence>
<dbReference type="SUPFAM" id="SSF47473">
    <property type="entry name" value="EF-hand"/>
    <property type="match status" value="1"/>
</dbReference>
<evidence type="ECO:0000256" key="1">
    <source>
        <dbReference type="ARBA" id="ARBA00022884"/>
    </source>
</evidence>
<organism evidence="6 7">
    <name type="scientific">Physocladia obscura</name>
    <dbReference type="NCBI Taxonomy" id="109957"/>
    <lineage>
        <taxon>Eukaryota</taxon>
        <taxon>Fungi</taxon>
        <taxon>Fungi incertae sedis</taxon>
        <taxon>Chytridiomycota</taxon>
        <taxon>Chytridiomycota incertae sedis</taxon>
        <taxon>Chytridiomycetes</taxon>
        <taxon>Chytridiales</taxon>
        <taxon>Chytriomycetaceae</taxon>
        <taxon>Physocladia</taxon>
    </lineage>
</organism>
<protein>
    <recommendedName>
        <fullName evidence="8">RNA-binding domain-containing protein</fullName>
    </recommendedName>
</protein>
<dbReference type="SUPFAM" id="SSF54928">
    <property type="entry name" value="RNA-binding domain, RBD"/>
    <property type="match status" value="4"/>
</dbReference>
<evidence type="ECO:0000313" key="7">
    <source>
        <dbReference type="Proteomes" id="UP001211907"/>
    </source>
</evidence>
<dbReference type="PANTHER" id="PTHR23003:SF64">
    <property type="entry name" value="RRM DOMAIN-CONTAINING PROTEIN"/>
    <property type="match status" value="1"/>
</dbReference>
<evidence type="ECO:0000256" key="3">
    <source>
        <dbReference type="SAM" id="MobiDB-lite"/>
    </source>
</evidence>
<dbReference type="Gene3D" id="1.10.238.10">
    <property type="entry name" value="EF-hand"/>
    <property type="match status" value="1"/>
</dbReference>
<dbReference type="InterPro" id="IPR035979">
    <property type="entry name" value="RBD_domain_sf"/>
</dbReference>
<dbReference type="Proteomes" id="UP001211907">
    <property type="component" value="Unassembled WGS sequence"/>
</dbReference>
<dbReference type="GO" id="GO:1990904">
    <property type="term" value="C:ribonucleoprotein complex"/>
    <property type="evidence" value="ECO:0007669"/>
    <property type="project" value="TreeGrafter"/>
</dbReference>
<gene>
    <name evidence="6" type="ORF">HK100_009454</name>
</gene>
<feature type="domain" description="RRM" evidence="4">
    <location>
        <begin position="267"/>
        <end position="344"/>
    </location>
</feature>
<dbReference type="SMART" id="SM00360">
    <property type="entry name" value="RRM"/>
    <property type="match status" value="4"/>
</dbReference>
<dbReference type="CDD" id="cd00051">
    <property type="entry name" value="EFh"/>
    <property type="match status" value="1"/>
</dbReference>
<keyword evidence="1 2" id="KW-0694">RNA-binding</keyword>
<dbReference type="InterPro" id="IPR000504">
    <property type="entry name" value="RRM_dom"/>
</dbReference>
<dbReference type="PROSITE" id="PS50102">
    <property type="entry name" value="RRM"/>
    <property type="match status" value="4"/>
</dbReference>
<feature type="domain" description="RRM" evidence="4">
    <location>
        <begin position="552"/>
        <end position="630"/>
    </location>
</feature>
<feature type="compositionally biased region" description="Low complexity" evidence="3">
    <location>
        <begin position="502"/>
        <end position="512"/>
    </location>
</feature>
<evidence type="ECO:0000259" key="4">
    <source>
        <dbReference type="PROSITE" id="PS50102"/>
    </source>
</evidence>
<dbReference type="GO" id="GO:0005509">
    <property type="term" value="F:calcium ion binding"/>
    <property type="evidence" value="ECO:0007669"/>
    <property type="project" value="InterPro"/>
</dbReference>
<dbReference type="GO" id="GO:0005737">
    <property type="term" value="C:cytoplasm"/>
    <property type="evidence" value="ECO:0007669"/>
    <property type="project" value="TreeGrafter"/>
</dbReference>
<dbReference type="InterPro" id="IPR012677">
    <property type="entry name" value="Nucleotide-bd_a/b_plait_sf"/>
</dbReference>
<feature type="domain" description="RRM" evidence="4">
    <location>
        <begin position="655"/>
        <end position="734"/>
    </location>
</feature>
<dbReference type="PROSITE" id="PS50222">
    <property type="entry name" value="EF_HAND_2"/>
    <property type="match status" value="1"/>
</dbReference>
<evidence type="ECO:0008006" key="8">
    <source>
        <dbReference type="Google" id="ProtNLM"/>
    </source>
</evidence>
<comment type="caution">
    <text evidence="6">The sequence shown here is derived from an EMBL/GenBank/DDBJ whole genome shotgun (WGS) entry which is preliminary data.</text>
</comment>
<feature type="compositionally biased region" description="Polar residues" evidence="3">
    <location>
        <begin position="529"/>
        <end position="543"/>
    </location>
</feature>
<sequence length="736" mass="80783">MTDSILTGSQFDFEKTGSSNTSVMTLLGLPCSNDTQCEYAQDNDSNGSMAWCLFLPEYITFASGGSSNDKNLEYVDSKGYLTRHGLKVGMTGLLGYKPSKFEIGQVERRFNIERGELTQTAFLEVMAGRMARQDADDTIRHMFVTMDTQGRGFIGLAELRAAFAEAAPHVCERIVEEYFRDADTDRNGRSDEKKRKKASFFGGFGVFLILAFVGEEDEDEGDSPLSEKSAHISSHRIGQPDRIASCTDLMMAAIANSAVTGTTGAGKQLFVGNLPFIVGWQDLKDLFREVGTVVRADVALAPNGKSRGFGTVLFSSTDDAANAIASYNNYEWHGRKIEVREDRASGAASFVSTFKVQNNASAAPLSLDSSVDASVNVPLPGTAIDVSTVNVRALYVGNLPYSVGWQDLKDLFRNSGNVVRSDIPSDYQGRSKGFGTVTMSTVEEARKAIGNAFSLYVICFISSHFKGLYNGYEWNGRRIEVREDRTFVEGGTPRPNYRNNFQQQQQSPLESQQRFEYEPVQQQQQQQQLPTQISGNAVPQSPSEPVGSVAGRQLFVGNLPFSLQWQELKDLFRQDGGTVLRADIAIDNQGRSRGYGQVLMSTVDEAREAVAKLNGTEVSSRVIEVREDKYANDGTGGNGSLGFQGQLQSGFVQGTQVFVGNLPYSSRWQDLKDLFRPIGLNPIHADIIIENETGRSKGCGMVRFASREEADKAVANLNGTNVMGRNIIVRLDKFAV</sequence>
<dbReference type="GO" id="GO:0003729">
    <property type="term" value="F:mRNA binding"/>
    <property type="evidence" value="ECO:0007669"/>
    <property type="project" value="TreeGrafter"/>
</dbReference>
<reference evidence="6" key="1">
    <citation type="submission" date="2020-05" db="EMBL/GenBank/DDBJ databases">
        <title>Phylogenomic resolution of chytrid fungi.</title>
        <authorList>
            <person name="Stajich J.E."/>
            <person name="Amses K."/>
            <person name="Simmons R."/>
            <person name="Seto K."/>
            <person name="Myers J."/>
            <person name="Bonds A."/>
            <person name="Quandt C.A."/>
            <person name="Barry K."/>
            <person name="Liu P."/>
            <person name="Grigoriev I."/>
            <person name="Longcore J.E."/>
            <person name="James T.Y."/>
        </authorList>
    </citation>
    <scope>NUCLEOTIDE SEQUENCE</scope>
    <source>
        <strain evidence="6">JEL0513</strain>
    </source>
</reference>
<dbReference type="Pfam" id="PF00076">
    <property type="entry name" value="RRM_1"/>
    <property type="match status" value="4"/>
</dbReference>
<dbReference type="Gene3D" id="3.30.70.330">
    <property type="match status" value="4"/>
</dbReference>
<dbReference type="InterPro" id="IPR050374">
    <property type="entry name" value="RRT5_SRSF_SR"/>
</dbReference>
<feature type="domain" description="RRM" evidence="4">
    <location>
        <begin position="392"/>
        <end position="486"/>
    </location>
</feature>
<keyword evidence="7" id="KW-1185">Reference proteome</keyword>
<name>A0AAD5T9A6_9FUNG</name>
<dbReference type="FunFam" id="3.30.70.330:FF:000145">
    <property type="entry name" value="Putative RNP domain-containing protein"/>
    <property type="match status" value="1"/>
</dbReference>
<dbReference type="EMBL" id="JADGJH010000486">
    <property type="protein sequence ID" value="KAJ3127937.1"/>
    <property type="molecule type" value="Genomic_DNA"/>
</dbReference>
<feature type="region of interest" description="Disordered" evidence="3">
    <location>
        <begin position="488"/>
        <end position="545"/>
    </location>
</feature>
<dbReference type="GO" id="GO:0005634">
    <property type="term" value="C:nucleus"/>
    <property type="evidence" value="ECO:0007669"/>
    <property type="project" value="TreeGrafter"/>
</dbReference>
<dbReference type="InterPro" id="IPR002048">
    <property type="entry name" value="EF_hand_dom"/>
</dbReference>
<proteinExistence type="predicted"/>
<evidence type="ECO:0000256" key="2">
    <source>
        <dbReference type="PROSITE-ProRule" id="PRU00176"/>
    </source>
</evidence>
<feature type="domain" description="EF-hand" evidence="5">
    <location>
        <begin position="134"/>
        <end position="169"/>
    </location>
</feature>
<dbReference type="PANTHER" id="PTHR23003">
    <property type="entry name" value="RNA RECOGNITION MOTIF RRM DOMAIN CONTAINING PROTEIN"/>
    <property type="match status" value="1"/>
</dbReference>